<protein>
    <submittedName>
        <fullName evidence="6">Penicillin-binding protein activator</fullName>
    </submittedName>
</protein>
<evidence type="ECO:0000256" key="4">
    <source>
        <dbReference type="SAM" id="MobiDB-lite"/>
    </source>
</evidence>
<dbReference type="PROSITE" id="PS51257">
    <property type="entry name" value="PROKAR_LIPOPROTEIN"/>
    <property type="match status" value="1"/>
</dbReference>
<sequence length="396" mass="40881">MAEEQARGQGPARRNMLSKWLTVGTLALLAACQVVPKGRPGPVAPPPTATRPEPVGPSLPTDKERHRVALLAPLTGPNAGVGTSISNAANLAVMDTGGTKIRVTMYDTATGAAAAAQRAIAEGNRVILGPLLAEDVRIVAPIARAAKVPLIAFSNDAGVAGNGTYVMGYSPGQSINRVIDYAKSKGVTKFAGLVPIGLYGQRSSTALLRAVESSGGQVVSVQTFDRSAGSMKAAIVKMNAASPYQAVLIADSGRVALTAVPLIRAGGGRSAQILGTELWNTEAGIAASPALKNAWFASVSDGLYNQLAAKYRSRYGKSPYRLASLGYDAVLLVTKIAADWRVGTPFPQSALTDAGGFSGIDGAFRFNREGIAERALEVQQAGPGGFTVISPAPRGF</sequence>
<name>A0A494TJJ2_SPHPE</name>
<keyword evidence="7" id="KW-1185">Reference proteome</keyword>
<keyword evidence="2" id="KW-0732">Signal</keyword>
<feature type="domain" description="Leucine-binding protein" evidence="5">
    <location>
        <begin position="67"/>
        <end position="372"/>
    </location>
</feature>
<dbReference type="InterPro" id="IPR051010">
    <property type="entry name" value="BCAA_transport"/>
</dbReference>
<keyword evidence="3" id="KW-0029">Amino-acid transport</keyword>
<dbReference type="PANTHER" id="PTHR30483:SF6">
    <property type="entry name" value="PERIPLASMIC BINDING PROTEIN OF ABC TRANSPORTER FOR NATURAL AMINO ACIDS"/>
    <property type="match status" value="1"/>
</dbReference>
<dbReference type="EMBL" id="CP032829">
    <property type="protein sequence ID" value="AYJ87183.1"/>
    <property type="molecule type" value="Genomic_DNA"/>
</dbReference>
<reference evidence="6 7" key="1">
    <citation type="submission" date="2018-09" db="EMBL/GenBank/DDBJ databases">
        <title>Sphingomonas peninsula sp. nov., isolated from fildes peninsula, Antarctic soil.</title>
        <authorList>
            <person name="Yingchao G."/>
        </authorList>
    </citation>
    <scope>NUCLEOTIDE SEQUENCE [LARGE SCALE GENOMIC DNA]</scope>
    <source>
        <strain evidence="6 7">YZ-8</strain>
    </source>
</reference>
<evidence type="ECO:0000256" key="1">
    <source>
        <dbReference type="ARBA" id="ARBA00010062"/>
    </source>
</evidence>
<dbReference type="AlphaFoldDB" id="A0A494TJJ2"/>
<gene>
    <name evidence="6" type="ORF">D3Y57_16160</name>
</gene>
<evidence type="ECO:0000256" key="3">
    <source>
        <dbReference type="ARBA" id="ARBA00022970"/>
    </source>
</evidence>
<dbReference type="Pfam" id="PF13458">
    <property type="entry name" value="Peripla_BP_6"/>
    <property type="match status" value="1"/>
</dbReference>
<evidence type="ECO:0000256" key="2">
    <source>
        <dbReference type="ARBA" id="ARBA00022729"/>
    </source>
</evidence>
<dbReference type="GO" id="GO:0006865">
    <property type="term" value="P:amino acid transport"/>
    <property type="evidence" value="ECO:0007669"/>
    <property type="project" value="UniProtKB-KW"/>
</dbReference>
<dbReference type="KEGG" id="spha:D3Y57_16160"/>
<dbReference type="InterPro" id="IPR028081">
    <property type="entry name" value="Leu-bd"/>
</dbReference>
<dbReference type="PANTHER" id="PTHR30483">
    <property type="entry name" value="LEUCINE-SPECIFIC-BINDING PROTEIN"/>
    <property type="match status" value="1"/>
</dbReference>
<accession>A0A494TJJ2</accession>
<dbReference type="Proteomes" id="UP000276254">
    <property type="component" value="Chromosome"/>
</dbReference>
<feature type="region of interest" description="Disordered" evidence="4">
    <location>
        <begin position="38"/>
        <end position="60"/>
    </location>
</feature>
<dbReference type="SUPFAM" id="SSF53822">
    <property type="entry name" value="Periplasmic binding protein-like I"/>
    <property type="match status" value="1"/>
</dbReference>
<feature type="compositionally biased region" description="Pro residues" evidence="4">
    <location>
        <begin position="42"/>
        <end position="57"/>
    </location>
</feature>
<dbReference type="Gene3D" id="3.40.50.2300">
    <property type="match status" value="2"/>
</dbReference>
<dbReference type="RefSeq" id="WP_121154227.1">
    <property type="nucleotide sequence ID" value="NZ_CP032829.1"/>
</dbReference>
<evidence type="ECO:0000259" key="5">
    <source>
        <dbReference type="Pfam" id="PF13458"/>
    </source>
</evidence>
<comment type="similarity">
    <text evidence="1">Belongs to the leucine-binding protein family.</text>
</comment>
<dbReference type="InterPro" id="IPR028082">
    <property type="entry name" value="Peripla_BP_I"/>
</dbReference>
<dbReference type="CDD" id="cd06339">
    <property type="entry name" value="PBP1_YraM_LppC_lipoprotein-like"/>
    <property type="match status" value="1"/>
</dbReference>
<dbReference type="OrthoDB" id="7210494at2"/>
<proteinExistence type="inferred from homology"/>
<keyword evidence="3" id="KW-0813">Transport</keyword>
<organism evidence="6 7">
    <name type="scientific">Sphingomonas paeninsulae</name>
    <dbReference type="NCBI Taxonomy" id="2319844"/>
    <lineage>
        <taxon>Bacteria</taxon>
        <taxon>Pseudomonadati</taxon>
        <taxon>Pseudomonadota</taxon>
        <taxon>Alphaproteobacteria</taxon>
        <taxon>Sphingomonadales</taxon>
        <taxon>Sphingomonadaceae</taxon>
        <taxon>Sphingomonas</taxon>
    </lineage>
</organism>
<evidence type="ECO:0000313" key="6">
    <source>
        <dbReference type="EMBL" id="AYJ87183.1"/>
    </source>
</evidence>
<evidence type="ECO:0000313" key="7">
    <source>
        <dbReference type="Proteomes" id="UP000276254"/>
    </source>
</evidence>